<organism evidence="1 2">
    <name type="scientific">Haloarcula sebkhae</name>
    <dbReference type="NCBI Taxonomy" id="932660"/>
    <lineage>
        <taxon>Archaea</taxon>
        <taxon>Methanobacteriati</taxon>
        <taxon>Methanobacteriota</taxon>
        <taxon>Stenosarchaea group</taxon>
        <taxon>Halobacteria</taxon>
        <taxon>Halobacteriales</taxon>
        <taxon>Haloarculaceae</taxon>
        <taxon>Haloarcula</taxon>
    </lineage>
</organism>
<accession>A0ACC6VQK3</accession>
<sequence>MRISERWSTPRETDPRLRSAHGRGHVAPPSKVEFEVKAEHECPEGGDGELSIGVEPGWSESATETEGSIE</sequence>
<gene>
    <name evidence="1" type="ORF">ACFFN7_19145</name>
</gene>
<name>A0ACC6VQK3_9EURY</name>
<comment type="caution">
    <text evidence="1">The sequence shown here is derived from an EMBL/GenBank/DDBJ whole genome shotgun (WGS) entry which is preliminary data.</text>
</comment>
<evidence type="ECO:0000313" key="2">
    <source>
        <dbReference type="Proteomes" id="UP001589559"/>
    </source>
</evidence>
<proteinExistence type="predicted"/>
<protein>
    <submittedName>
        <fullName evidence="1">Amphi-Trp domain-containing protein</fullName>
    </submittedName>
</protein>
<dbReference type="EMBL" id="JBHMAK010000013">
    <property type="protein sequence ID" value="MFB9813477.1"/>
    <property type="molecule type" value="Genomic_DNA"/>
</dbReference>
<keyword evidence="2" id="KW-1185">Reference proteome</keyword>
<reference evidence="1" key="1">
    <citation type="submission" date="2024-09" db="EMBL/GenBank/DDBJ databases">
        <authorList>
            <person name="Sun Q."/>
            <person name="Mori K."/>
        </authorList>
    </citation>
    <scope>NUCLEOTIDE SEQUENCE</scope>
    <source>
        <strain evidence="1">JCM 19018</strain>
    </source>
</reference>
<dbReference type="Proteomes" id="UP001589559">
    <property type="component" value="Unassembled WGS sequence"/>
</dbReference>
<evidence type="ECO:0000313" key="1">
    <source>
        <dbReference type="EMBL" id="MFB9813477.1"/>
    </source>
</evidence>